<dbReference type="OrthoDB" id="7011844at2"/>
<evidence type="ECO:0000256" key="7">
    <source>
        <dbReference type="ARBA" id="ARBA00022927"/>
    </source>
</evidence>
<evidence type="ECO:0000313" key="15">
    <source>
        <dbReference type="Proteomes" id="UP000241074"/>
    </source>
</evidence>
<dbReference type="Pfam" id="PF12693">
    <property type="entry name" value="GspL_C"/>
    <property type="match status" value="1"/>
</dbReference>
<comment type="function">
    <text evidence="10">Inner membrane component of the type II secretion system required for the energy-dependent secretion of extracellular factors such as proteases and toxins from the periplasm.</text>
</comment>
<evidence type="ECO:0000313" key="14">
    <source>
        <dbReference type="EMBL" id="AVP96650.1"/>
    </source>
</evidence>
<organism evidence="14 15">
    <name type="scientific">Ahniella affigens</name>
    <dbReference type="NCBI Taxonomy" id="2021234"/>
    <lineage>
        <taxon>Bacteria</taxon>
        <taxon>Pseudomonadati</taxon>
        <taxon>Pseudomonadota</taxon>
        <taxon>Gammaproteobacteria</taxon>
        <taxon>Lysobacterales</taxon>
        <taxon>Rhodanobacteraceae</taxon>
        <taxon>Ahniella</taxon>
    </lineage>
</organism>
<name>A0A2P1PP82_9GAMM</name>
<evidence type="ECO:0000256" key="1">
    <source>
        <dbReference type="ARBA" id="ARBA00004377"/>
    </source>
</evidence>
<protein>
    <recommendedName>
        <fullName evidence="10">Type II secretion system protein L</fullName>
        <shortName evidence="10">T2SS protein L</shortName>
    </recommendedName>
</protein>
<keyword evidence="3 10" id="KW-0813">Transport</keyword>
<keyword evidence="7 10" id="KW-0653">Protein transport</keyword>
<feature type="transmembrane region" description="Helical" evidence="11">
    <location>
        <begin position="240"/>
        <end position="264"/>
    </location>
</feature>
<keyword evidence="6 11" id="KW-0812">Transmembrane</keyword>
<dbReference type="GO" id="GO:0015628">
    <property type="term" value="P:protein secretion by the type II secretion system"/>
    <property type="evidence" value="ECO:0007669"/>
    <property type="project" value="InterPro"/>
</dbReference>
<sequence>MAAIASSSQRVDLANLLLIRYVGADAPLEFLRFDKDGRSAASRRVYELPFDAVLGASSIDVLVPSELVHSGTLEIAAKSRSQAEKAAPFAMEDQLASNVDDMHVALVEQGGPARWPVLAMARTALSEILEDLKLRGITPNRMVPDAECLPEADAPCLFNLGSRSLVRLARDRTFACDSGQLPNLLESAGARLSEFNRIDWEPGKFALDILARHYARSRRSNLLTGSYRSSGKQERAQRRWWRWLGIAAAAWIALAMVHMGLDVLRGQTRLSALREGMINAYRSAVPGAQNVPNPVAQMQSALRVAEGSSSTDGGIGLLAMVAPYLSQRPQISLKSVAYQNGALELLVIAPDIGELDGLREGLATNSAGRKVELVSANNLDAGIEGRLRIGGGP</sequence>
<evidence type="ECO:0000256" key="11">
    <source>
        <dbReference type="SAM" id="Phobius"/>
    </source>
</evidence>
<keyword evidence="8 11" id="KW-1133">Transmembrane helix</keyword>
<dbReference type="RefSeq" id="WP_106890578.1">
    <property type="nucleotide sequence ID" value="NZ_CP027860.1"/>
</dbReference>
<evidence type="ECO:0000259" key="12">
    <source>
        <dbReference type="Pfam" id="PF05134"/>
    </source>
</evidence>
<dbReference type="GO" id="GO:0009276">
    <property type="term" value="C:Gram-negative-bacterium-type cell wall"/>
    <property type="evidence" value="ECO:0007669"/>
    <property type="project" value="InterPro"/>
</dbReference>
<evidence type="ECO:0000256" key="6">
    <source>
        <dbReference type="ARBA" id="ARBA00022692"/>
    </source>
</evidence>
<evidence type="ECO:0000256" key="2">
    <source>
        <dbReference type="ARBA" id="ARBA00005318"/>
    </source>
</evidence>
<dbReference type="Proteomes" id="UP000241074">
    <property type="component" value="Chromosome"/>
</dbReference>
<dbReference type="CDD" id="cd24017">
    <property type="entry name" value="ASKHA_T2SSL_N"/>
    <property type="match status" value="1"/>
</dbReference>
<dbReference type="SUPFAM" id="SSF53067">
    <property type="entry name" value="Actin-like ATPase domain"/>
    <property type="match status" value="1"/>
</dbReference>
<evidence type="ECO:0000256" key="8">
    <source>
        <dbReference type="ARBA" id="ARBA00022989"/>
    </source>
</evidence>
<dbReference type="Gene3D" id="3.30.1360.100">
    <property type="entry name" value="General secretion pathway protein M, EpsM"/>
    <property type="match status" value="1"/>
</dbReference>
<accession>A0A2P1PP82</accession>
<evidence type="ECO:0000259" key="13">
    <source>
        <dbReference type="Pfam" id="PF12693"/>
    </source>
</evidence>
<evidence type="ECO:0000256" key="10">
    <source>
        <dbReference type="PIRNR" id="PIRNR015761"/>
    </source>
</evidence>
<evidence type="ECO:0000256" key="9">
    <source>
        <dbReference type="ARBA" id="ARBA00023136"/>
    </source>
</evidence>
<dbReference type="InterPro" id="IPR025691">
    <property type="entry name" value="GspL_pp_dom"/>
</dbReference>
<dbReference type="KEGG" id="xba:C7S18_05275"/>
<keyword evidence="4" id="KW-1003">Cell membrane</keyword>
<dbReference type="EMBL" id="CP027860">
    <property type="protein sequence ID" value="AVP96650.1"/>
    <property type="molecule type" value="Genomic_DNA"/>
</dbReference>
<dbReference type="Pfam" id="PF05134">
    <property type="entry name" value="T2SSL"/>
    <property type="match status" value="1"/>
</dbReference>
<evidence type="ECO:0000256" key="4">
    <source>
        <dbReference type="ARBA" id="ARBA00022475"/>
    </source>
</evidence>
<gene>
    <name evidence="14" type="ORF">C7S18_05275</name>
</gene>
<dbReference type="AlphaFoldDB" id="A0A2P1PP82"/>
<dbReference type="InterPro" id="IPR043129">
    <property type="entry name" value="ATPase_NBD"/>
</dbReference>
<dbReference type="InterPro" id="IPR024230">
    <property type="entry name" value="GspL_cyto_dom"/>
</dbReference>
<keyword evidence="9 11" id="KW-0472">Membrane</keyword>
<keyword evidence="5" id="KW-0997">Cell inner membrane</keyword>
<keyword evidence="15" id="KW-1185">Reference proteome</keyword>
<dbReference type="Gene3D" id="3.30.420.380">
    <property type="match status" value="1"/>
</dbReference>
<dbReference type="GO" id="GO:0015627">
    <property type="term" value="C:type II protein secretion system complex"/>
    <property type="evidence" value="ECO:0007669"/>
    <property type="project" value="InterPro"/>
</dbReference>
<evidence type="ECO:0000256" key="5">
    <source>
        <dbReference type="ARBA" id="ARBA00022519"/>
    </source>
</evidence>
<reference evidence="14 15" key="2">
    <citation type="submission" date="2018-03" db="EMBL/GenBank/DDBJ databases">
        <authorList>
            <person name="Keele B.F."/>
        </authorList>
    </citation>
    <scope>NUCLEOTIDE SEQUENCE [LARGE SCALE GENOMIC DNA]</scope>
    <source>
        <strain evidence="14 15">D13</strain>
    </source>
</reference>
<dbReference type="GO" id="GO:0005886">
    <property type="term" value="C:plasma membrane"/>
    <property type="evidence" value="ECO:0007669"/>
    <property type="project" value="UniProtKB-SubCell"/>
</dbReference>
<comment type="similarity">
    <text evidence="2 10">Belongs to the GSP L family.</text>
</comment>
<feature type="domain" description="GspL periplasmic" evidence="13">
    <location>
        <begin position="237"/>
        <end position="364"/>
    </location>
</feature>
<dbReference type="NCBIfam" id="TIGR01709">
    <property type="entry name" value="typeII_sec_gspL"/>
    <property type="match status" value="1"/>
</dbReference>
<evidence type="ECO:0000256" key="3">
    <source>
        <dbReference type="ARBA" id="ARBA00022448"/>
    </source>
</evidence>
<proteinExistence type="inferred from homology"/>
<comment type="subcellular location">
    <subcellularLocation>
        <location evidence="1">Cell inner membrane</location>
        <topology evidence="1">Single-pass membrane protein</topology>
    </subcellularLocation>
</comment>
<feature type="domain" description="GspL cytoplasmic actin-ATPase-like" evidence="12">
    <location>
        <begin position="55"/>
        <end position="190"/>
    </location>
</feature>
<dbReference type="PIRSF" id="PIRSF015761">
    <property type="entry name" value="Protein_L"/>
    <property type="match status" value="1"/>
</dbReference>
<reference evidence="14 15" key="1">
    <citation type="submission" date="2018-03" db="EMBL/GenBank/DDBJ databases">
        <title>Ahniella affigens gen. nov., sp. nov., a gammaproteobacterium isolated from sandy soil near a stream.</title>
        <authorList>
            <person name="Ko Y."/>
            <person name="Kim J.-H."/>
        </authorList>
    </citation>
    <scope>NUCLEOTIDE SEQUENCE [LARGE SCALE GENOMIC DNA]</scope>
    <source>
        <strain evidence="14 15">D13</strain>
    </source>
</reference>
<dbReference type="InterPro" id="IPR007812">
    <property type="entry name" value="T2SS_protein-GspL"/>
</dbReference>